<keyword evidence="4" id="KW-0539">Nucleus</keyword>
<evidence type="ECO:0000313" key="6">
    <source>
        <dbReference type="EMBL" id="KAJ6264738.1"/>
    </source>
</evidence>
<evidence type="ECO:0000256" key="4">
    <source>
        <dbReference type="HAMAP-Rule" id="MF_03044"/>
    </source>
</evidence>
<dbReference type="EMBL" id="JAQGDS010000001">
    <property type="protein sequence ID" value="KAJ6264738.1"/>
    <property type="molecule type" value="Genomic_DNA"/>
</dbReference>
<dbReference type="AlphaFoldDB" id="A0AAD6J570"/>
<dbReference type="PANTHER" id="PTHR21008">
    <property type="entry name" value="S-ADENOSYLMETHIONINE SENSOR UPSTREAM OF MTORC1-RELATED"/>
    <property type="match status" value="1"/>
</dbReference>
<feature type="compositionally biased region" description="Acidic residues" evidence="5">
    <location>
        <begin position="226"/>
        <end position="236"/>
    </location>
</feature>
<keyword evidence="7" id="KW-1185">Reference proteome</keyword>
<gene>
    <name evidence="6" type="ORF">Dda_0889</name>
</gene>
<feature type="compositionally biased region" description="Basic and acidic residues" evidence="5">
    <location>
        <begin position="118"/>
        <end position="134"/>
    </location>
</feature>
<dbReference type="GO" id="GO:0005730">
    <property type="term" value="C:nucleolus"/>
    <property type="evidence" value="ECO:0007669"/>
    <property type="project" value="UniProtKB-SubCell"/>
</dbReference>
<organism evidence="6 7">
    <name type="scientific">Drechslerella dactyloides</name>
    <name type="common">Nematode-trapping fungus</name>
    <name type="synonym">Arthrobotrys dactyloides</name>
    <dbReference type="NCBI Taxonomy" id="74499"/>
    <lineage>
        <taxon>Eukaryota</taxon>
        <taxon>Fungi</taxon>
        <taxon>Dikarya</taxon>
        <taxon>Ascomycota</taxon>
        <taxon>Pezizomycotina</taxon>
        <taxon>Orbiliomycetes</taxon>
        <taxon>Orbiliales</taxon>
        <taxon>Orbiliaceae</taxon>
        <taxon>Drechslerella</taxon>
    </lineage>
</organism>
<dbReference type="EC" id="2.1.1.-" evidence="4"/>
<comment type="similarity">
    <text evidence="4">Belongs to the BMT2 family.</text>
</comment>
<keyword evidence="1 4" id="KW-0489">Methyltransferase</keyword>
<accession>A0AAD6J570</accession>
<evidence type="ECO:0000256" key="5">
    <source>
        <dbReference type="SAM" id="MobiDB-lite"/>
    </source>
</evidence>
<sequence>MTSTKRKKRKPSSSLLSRRQSQPHSQPALADKPLASKVSRRLIRAHHTTQKRIHQALRQNDTATATALSSTLASSGGLAAYQRASVSGQSSKRGGDSSRVLVDWFLELNVFSHTPQSDGHDHDTDTINNDDKPGKTARLRSRSHSASVPRPRLLEIGCLSPSNAIHAFFPRTRRTLMDLNSLHPEILKQDFMTFPVPTGTDTAPPSSSSASSRTRPRNKNALHDDPAEEECSEGQECEDEHHGYDIISCSLVLNYVATPAGRGDMLKRIARFAHHNLLHHHRRQRSLTDNSNRAGTTSCNSGDAVFPALFLVLPAPCVTNSRYLSEDHLQRIMASLGFEMLRRKLSPKLVYYLWRYTGGASGGTFKKVELRPGGKRNNFAIVVE</sequence>
<evidence type="ECO:0000256" key="3">
    <source>
        <dbReference type="ARBA" id="ARBA00022691"/>
    </source>
</evidence>
<evidence type="ECO:0000256" key="1">
    <source>
        <dbReference type="ARBA" id="ARBA00022603"/>
    </source>
</evidence>
<dbReference type="GO" id="GO:0016433">
    <property type="term" value="F:rRNA (adenine) methyltransferase activity"/>
    <property type="evidence" value="ECO:0007669"/>
    <property type="project" value="UniProtKB-UniRule"/>
</dbReference>
<proteinExistence type="inferred from homology"/>
<dbReference type="Pfam" id="PF11968">
    <property type="entry name" value="Bmt2"/>
    <property type="match status" value="2"/>
</dbReference>
<feature type="binding site" evidence="4">
    <location>
        <position position="178"/>
    </location>
    <ligand>
        <name>S-adenosyl-L-methionine</name>
        <dbReference type="ChEBI" id="CHEBI:59789"/>
    </ligand>
</feature>
<keyword evidence="2 4" id="KW-0808">Transferase</keyword>
<feature type="region of interest" description="Disordered" evidence="5">
    <location>
        <begin position="193"/>
        <end position="236"/>
    </location>
</feature>
<dbReference type="Proteomes" id="UP001221413">
    <property type="component" value="Unassembled WGS sequence"/>
</dbReference>
<evidence type="ECO:0000256" key="2">
    <source>
        <dbReference type="ARBA" id="ARBA00022679"/>
    </source>
</evidence>
<feature type="region of interest" description="Disordered" evidence="5">
    <location>
        <begin position="1"/>
        <end position="36"/>
    </location>
</feature>
<reference evidence="6" key="1">
    <citation type="submission" date="2023-01" db="EMBL/GenBank/DDBJ databases">
        <title>The chitinases involved in constricting ring structure development in the nematode-trapping fungus Drechslerella dactyloides.</title>
        <authorList>
            <person name="Wang R."/>
            <person name="Zhang L."/>
            <person name="Tang P."/>
            <person name="Li S."/>
            <person name="Liang L."/>
        </authorList>
    </citation>
    <scope>NUCLEOTIDE SEQUENCE</scope>
    <source>
        <strain evidence="6">YMF1.00031</strain>
    </source>
</reference>
<comment type="caution">
    <text evidence="6">The sequence shown here is derived from an EMBL/GenBank/DDBJ whole genome shotgun (WGS) entry which is preliminary data.</text>
</comment>
<feature type="compositionally biased region" description="Low complexity" evidence="5">
    <location>
        <begin position="202"/>
        <end position="213"/>
    </location>
</feature>
<feature type="region of interest" description="Disordered" evidence="5">
    <location>
        <begin position="114"/>
        <end position="148"/>
    </location>
</feature>
<feature type="compositionally biased region" description="Low complexity" evidence="5">
    <location>
        <begin position="12"/>
        <end position="23"/>
    </location>
</feature>
<comment type="subcellular location">
    <subcellularLocation>
        <location evidence="4">Nucleus</location>
        <location evidence="4">Nucleolus</location>
    </subcellularLocation>
</comment>
<feature type="compositionally biased region" description="Basic residues" evidence="5">
    <location>
        <begin position="1"/>
        <end position="11"/>
    </location>
</feature>
<dbReference type="PANTHER" id="PTHR21008:SF1">
    <property type="entry name" value="25S RRNA (ADENINE(2142)-N(1))-METHYLTRANSFERASE"/>
    <property type="match status" value="1"/>
</dbReference>
<comment type="function">
    <text evidence="4">S-adenosyl-L-methionine-dependent methyltransferase that specifically methylates the N(1) position of an adenine present in helix 65 in 25S rRNA.</text>
</comment>
<keyword evidence="3 4" id="KW-0949">S-adenosyl-L-methionine</keyword>
<dbReference type="InterPro" id="IPR021867">
    <property type="entry name" value="Bmt2/SAMTOR"/>
</dbReference>
<name>A0AAD6J570_DREDA</name>
<evidence type="ECO:0000313" key="7">
    <source>
        <dbReference type="Proteomes" id="UP001221413"/>
    </source>
</evidence>
<dbReference type="HAMAP" id="MF_03044">
    <property type="entry name" value="BMT2"/>
    <property type="match status" value="1"/>
</dbReference>
<protein>
    <recommendedName>
        <fullName evidence="4">25S rRNA adenine-N(1) methyltransferase</fullName>
        <ecNumber evidence="4">2.1.1.-</ecNumber>
    </recommendedName>
</protein>
<feature type="binding site" evidence="4">
    <location>
        <position position="157"/>
    </location>
    <ligand>
        <name>S-adenosyl-L-methionine</name>
        <dbReference type="ChEBI" id="CHEBI:59789"/>
    </ligand>
</feature>